<dbReference type="Proteomes" id="UP000053259">
    <property type="component" value="Unassembled WGS sequence"/>
</dbReference>
<dbReference type="GO" id="GO:0006888">
    <property type="term" value="P:endoplasmic reticulum to Golgi vesicle-mediated transport"/>
    <property type="evidence" value="ECO:0007669"/>
    <property type="project" value="UniProtKB-UniRule"/>
</dbReference>
<evidence type="ECO:0000256" key="6">
    <source>
        <dbReference type="RuleBase" id="RU369013"/>
    </source>
</evidence>
<keyword evidence="6" id="KW-0256">Endoplasmic reticulum</keyword>
<name>A0A0D1XY08_9PEZI</name>
<dbReference type="GO" id="GO:0006890">
    <property type="term" value="P:retrograde vesicle-mediated transport, Golgi to endoplasmic reticulum"/>
    <property type="evidence" value="ECO:0007669"/>
    <property type="project" value="TreeGrafter"/>
</dbReference>
<dbReference type="FunCoup" id="A0A0D1XY08">
    <property type="interactions" value="712"/>
</dbReference>
<dbReference type="InterPro" id="IPR039542">
    <property type="entry name" value="Erv_N"/>
</dbReference>
<dbReference type="InterPro" id="IPR012936">
    <property type="entry name" value="Erv_C"/>
</dbReference>
<dbReference type="PANTHER" id="PTHR10984:SF25">
    <property type="entry name" value="ENDOPLASMIC RETICULUM-GOLGI INTERMEDIATE COMPARTMENT PROTEIN 3"/>
    <property type="match status" value="1"/>
</dbReference>
<reference evidence="9 10" key="1">
    <citation type="submission" date="2015-01" db="EMBL/GenBank/DDBJ databases">
        <title>The Genome Sequence of Ochroconis gallopava CBS43764.</title>
        <authorList>
            <consortium name="The Broad Institute Genomics Platform"/>
            <person name="Cuomo C."/>
            <person name="de Hoog S."/>
            <person name="Gorbushina A."/>
            <person name="Stielow B."/>
            <person name="Teixiera M."/>
            <person name="Abouelleil A."/>
            <person name="Chapman S.B."/>
            <person name="Priest M."/>
            <person name="Young S.K."/>
            <person name="Wortman J."/>
            <person name="Nusbaum C."/>
            <person name="Birren B."/>
        </authorList>
    </citation>
    <scope>NUCLEOTIDE SEQUENCE [LARGE SCALE GENOMIC DNA]</scope>
    <source>
        <strain evidence="9 10">CBS 43764</strain>
    </source>
</reference>
<keyword evidence="6" id="KW-0813">Transport</keyword>
<keyword evidence="6" id="KW-0333">Golgi apparatus</keyword>
<dbReference type="PANTHER" id="PTHR10984">
    <property type="entry name" value="ENDOPLASMIC RETICULUM-GOLGI INTERMEDIATE COMPARTMENT PROTEIN"/>
    <property type="match status" value="1"/>
</dbReference>
<organism evidence="9 10">
    <name type="scientific">Verruconis gallopava</name>
    <dbReference type="NCBI Taxonomy" id="253628"/>
    <lineage>
        <taxon>Eukaryota</taxon>
        <taxon>Fungi</taxon>
        <taxon>Dikarya</taxon>
        <taxon>Ascomycota</taxon>
        <taxon>Pezizomycotina</taxon>
        <taxon>Dothideomycetes</taxon>
        <taxon>Pleosporomycetidae</taxon>
        <taxon>Venturiales</taxon>
        <taxon>Sympoventuriaceae</taxon>
        <taxon>Verruconis</taxon>
    </lineage>
</organism>
<comment type="similarity">
    <text evidence="2 6">Belongs to the ERGIC family.</text>
</comment>
<dbReference type="Pfam" id="PF07970">
    <property type="entry name" value="COPIIcoated_ERV"/>
    <property type="match status" value="1"/>
</dbReference>
<evidence type="ECO:0000256" key="1">
    <source>
        <dbReference type="ARBA" id="ARBA00004141"/>
    </source>
</evidence>
<evidence type="ECO:0000256" key="2">
    <source>
        <dbReference type="ARBA" id="ARBA00005648"/>
    </source>
</evidence>
<evidence type="ECO:0000313" key="10">
    <source>
        <dbReference type="Proteomes" id="UP000053259"/>
    </source>
</evidence>
<dbReference type="Pfam" id="PF13850">
    <property type="entry name" value="ERGIC_N"/>
    <property type="match status" value="1"/>
</dbReference>
<gene>
    <name evidence="9" type="ORF">PV09_01634</name>
</gene>
<feature type="transmembrane region" description="Helical" evidence="6">
    <location>
        <begin position="20"/>
        <end position="43"/>
    </location>
</feature>
<evidence type="ECO:0000259" key="8">
    <source>
        <dbReference type="Pfam" id="PF13850"/>
    </source>
</evidence>
<keyword evidence="10" id="KW-1185">Reference proteome</keyword>
<dbReference type="STRING" id="253628.A0A0D1XY08"/>
<dbReference type="GO" id="GO:0030134">
    <property type="term" value="C:COPII-coated ER to Golgi transport vesicle"/>
    <property type="evidence" value="ECO:0007669"/>
    <property type="project" value="TreeGrafter"/>
</dbReference>
<dbReference type="GeneID" id="27309607"/>
<dbReference type="InParanoid" id="A0A0D1XY08"/>
<sequence length="440" mass="48879">MPLKSRFTRIDAFTKTVEDARVRTTSGGIVTISSILIILWLIWGEWADYRRVVVKPELIVDKGRGEKMEIHMNITFPRVPCELLTLDVMDVSGEVQAGVMHGVNKVRLSPESEGSREIEVRALELHQDDATHLDPNYCGECYGAPAPENAKKKGCCNTCDEVREAYASISWSFGRGEGVEQCAREHYAERLDAQRKEGCRVEGAIRVNKVVGNFHFAPGKSFSNGNMHVHDLENYFKDGASHSFTHYIHQLRFGPPIPDSALKAMSGAGGVWTNSHINPLDGTEQHTDEKAYNYMYFIKVVSTAYLPLGWEKYKGSKSIDTNVNTIPHEIVSMGNLGHGEHGSIETHQYSVTSHKRSVHGGSDEKEGHKERLHARGGIPGVFFSYDISPMKVVNRETRSKTFSGFLVGVCACIGGTLTVAAAVDRMLYEGQRTVKKLHQG</sequence>
<dbReference type="RefSeq" id="XP_016217565.1">
    <property type="nucleotide sequence ID" value="XM_016354553.1"/>
</dbReference>
<accession>A0A0D1XY08</accession>
<feature type="domain" description="Endoplasmic reticulum vesicle transporter C-terminal" evidence="7">
    <location>
        <begin position="141"/>
        <end position="424"/>
    </location>
</feature>
<comment type="function">
    <text evidence="6">Plays a role in transport between endoplasmic reticulum and Golgi.</text>
</comment>
<proteinExistence type="inferred from homology"/>
<dbReference type="OrthoDB" id="270930at2759"/>
<comment type="subcellular location">
    <subcellularLocation>
        <location evidence="6">Endoplasmic reticulum membrane</location>
        <topology evidence="6">Multi-pass membrane protein</topology>
    </subcellularLocation>
    <subcellularLocation>
        <location evidence="6">Endoplasmic reticulum-Golgi intermediate compartment membrane</location>
        <topology evidence="6">Multi-pass membrane protein</topology>
    </subcellularLocation>
    <subcellularLocation>
        <location evidence="6">Golgi apparatus membrane</location>
        <topology evidence="6">Multi-pass membrane protein</topology>
    </subcellularLocation>
    <subcellularLocation>
        <location evidence="1">Membrane</location>
        <topology evidence="1">Multi-pass membrane protein</topology>
    </subcellularLocation>
</comment>
<evidence type="ECO:0000259" key="7">
    <source>
        <dbReference type="Pfam" id="PF07970"/>
    </source>
</evidence>
<keyword evidence="3 6" id="KW-0812">Transmembrane</keyword>
<dbReference type="GO" id="GO:0000139">
    <property type="term" value="C:Golgi membrane"/>
    <property type="evidence" value="ECO:0007669"/>
    <property type="project" value="UniProtKB-SubCell"/>
</dbReference>
<dbReference type="InterPro" id="IPR045888">
    <property type="entry name" value="Erv"/>
</dbReference>
<keyword evidence="4 6" id="KW-1133">Transmembrane helix</keyword>
<evidence type="ECO:0000256" key="5">
    <source>
        <dbReference type="ARBA" id="ARBA00023136"/>
    </source>
</evidence>
<evidence type="ECO:0000256" key="3">
    <source>
        <dbReference type="ARBA" id="ARBA00022692"/>
    </source>
</evidence>
<dbReference type="AlphaFoldDB" id="A0A0D1XY08"/>
<feature type="domain" description="Endoplasmic reticulum vesicle transporter N-terminal" evidence="8">
    <location>
        <begin position="8"/>
        <end position="96"/>
    </location>
</feature>
<dbReference type="GO" id="GO:0033116">
    <property type="term" value="C:endoplasmic reticulum-Golgi intermediate compartment membrane"/>
    <property type="evidence" value="ECO:0007669"/>
    <property type="project" value="UniProtKB-SubCell"/>
</dbReference>
<dbReference type="VEuPathDB" id="FungiDB:PV09_01634"/>
<evidence type="ECO:0000256" key="4">
    <source>
        <dbReference type="ARBA" id="ARBA00022989"/>
    </source>
</evidence>
<dbReference type="HOGENOM" id="CLU_034705_1_0_1"/>
<evidence type="ECO:0000313" key="9">
    <source>
        <dbReference type="EMBL" id="KIW07696.1"/>
    </source>
</evidence>
<feature type="transmembrane region" description="Helical" evidence="6">
    <location>
        <begin position="402"/>
        <end position="423"/>
    </location>
</feature>
<dbReference type="GO" id="GO:0005789">
    <property type="term" value="C:endoplasmic reticulum membrane"/>
    <property type="evidence" value="ECO:0007669"/>
    <property type="project" value="UniProtKB-SubCell"/>
</dbReference>
<dbReference type="EMBL" id="KN847532">
    <property type="protein sequence ID" value="KIW07696.1"/>
    <property type="molecule type" value="Genomic_DNA"/>
</dbReference>
<protein>
    <recommendedName>
        <fullName evidence="6">Endoplasmic reticulum-Golgi intermediate compartment protein</fullName>
    </recommendedName>
</protein>
<keyword evidence="6" id="KW-0931">ER-Golgi transport</keyword>
<keyword evidence="5 6" id="KW-0472">Membrane</keyword>